<evidence type="ECO:0000313" key="1">
    <source>
        <dbReference type="EMBL" id="MBI2876730.1"/>
    </source>
</evidence>
<dbReference type="InterPro" id="IPR010327">
    <property type="entry name" value="FldB/FldC_alpha/beta"/>
</dbReference>
<dbReference type="EMBL" id="JACPRF010000229">
    <property type="protein sequence ID" value="MBI2876730.1"/>
    <property type="molecule type" value="Genomic_DNA"/>
</dbReference>
<comment type="caution">
    <text evidence="1">The sequence shown here is derived from an EMBL/GenBank/DDBJ whole genome shotgun (WGS) entry which is preliminary data.</text>
</comment>
<dbReference type="Pfam" id="PF06050">
    <property type="entry name" value="HGD-D"/>
    <property type="match status" value="1"/>
</dbReference>
<accession>A0A932G0V9</accession>
<dbReference type="Gene3D" id="3.40.50.11900">
    <property type="match status" value="1"/>
</dbReference>
<name>A0A932G0V9_UNCTE</name>
<gene>
    <name evidence="1" type="ORF">HYY20_07605</name>
</gene>
<sequence length="134" mass="14794">MDWMAEEHGAAIVMDTFNALASSEGMTTEDPIDYLARASYRGYLARTSYGDMAAGGTVKDVIQMCKEYRADGVIFFAHFACKQYCGMLRLYADGIREEAGIPTLTLDGDLLDPRVVSGAQMRNRLNEFFLVLAG</sequence>
<proteinExistence type="predicted"/>
<evidence type="ECO:0000313" key="2">
    <source>
        <dbReference type="Proteomes" id="UP000769766"/>
    </source>
</evidence>
<protein>
    <submittedName>
        <fullName evidence="1">2-hydroxyacyl-CoA dehydratase</fullName>
    </submittedName>
</protein>
<dbReference type="AlphaFoldDB" id="A0A932G0V9"/>
<dbReference type="Proteomes" id="UP000769766">
    <property type="component" value="Unassembled WGS sequence"/>
</dbReference>
<organism evidence="1 2">
    <name type="scientific">Tectimicrobiota bacterium</name>
    <dbReference type="NCBI Taxonomy" id="2528274"/>
    <lineage>
        <taxon>Bacteria</taxon>
        <taxon>Pseudomonadati</taxon>
        <taxon>Nitrospinota/Tectimicrobiota group</taxon>
        <taxon>Candidatus Tectimicrobiota</taxon>
    </lineage>
</organism>
<reference evidence="1" key="1">
    <citation type="submission" date="2020-07" db="EMBL/GenBank/DDBJ databases">
        <title>Huge and variable diversity of episymbiotic CPR bacteria and DPANN archaea in groundwater ecosystems.</title>
        <authorList>
            <person name="He C.Y."/>
            <person name="Keren R."/>
            <person name="Whittaker M."/>
            <person name="Farag I.F."/>
            <person name="Doudna J."/>
            <person name="Cate J.H.D."/>
            <person name="Banfield J.F."/>
        </authorList>
    </citation>
    <scope>NUCLEOTIDE SEQUENCE</scope>
    <source>
        <strain evidence="1">NC_groundwater_672_Ag_B-0.1um_62_36</strain>
    </source>
</reference>